<dbReference type="InterPro" id="IPR011089">
    <property type="entry name" value="GmrSD_C"/>
</dbReference>
<evidence type="ECO:0000259" key="2">
    <source>
        <dbReference type="Pfam" id="PF07510"/>
    </source>
</evidence>
<dbReference type="RefSeq" id="WP_211281817.1">
    <property type="nucleotide sequence ID" value="NZ_PDJG01000001.1"/>
</dbReference>
<reference evidence="4 5" key="1">
    <citation type="submission" date="2017-10" db="EMBL/GenBank/DDBJ databases">
        <title>Sequencing the genomes of 1000 actinobacteria strains.</title>
        <authorList>
            <person name="Klenk H.-P."/>
        </authorList>
    </citation>
    <scope>NUCLEOTIDE SEQUENCE [LARGE SCALE GENOMIC DNA]</scope>
    <source>
        <strain evidence="4 5">DSM 18966</strain>
    </source>
</reference>
<evidence type="ECO:0000259" key="3">
    <source>
        <dbReference type="Pfam" id="PF18755"/>
    </source>
</evidence>
<feature type="domain" description="GmrSD restriction endonucleases C-terminal" evidence="2">
    <location>
        <begin position="443"/>
        <end position="589"/>
    </location>
</feature>
<accession>A0A2A9E6Z8</accession>
<keyword evidence="5" id="KW-1185">Reference proteome</keyword>
<gene>
    <name evidence="4" type="ORF">ATL42_2541</name>
</gene>
<dbReference type="AlphaFoldDB" id="A0A2A9E6Z8"/>
<protein>
    <submittedName>
        <fullName evidence="4">Uncharacterized protein DUF4357</fullName>
    </submittedName>
</protein>
<dbReference type="Pfam" id="PF18755">
    <property type="entry name" value="RAMA"/>
    <property type="match status" value="1"/>
</dbReference>
<dbReference type="Pfam" id="PF07510">
    <property type="entry name" value="GmrSD_C"/>
    <property type="match status" value="1"/>
</dbReference>
<evidence type="ECO:0000259" key="1">
    <source>
        <dbReference type="Pfam" id="PF03235"/>
    </source>
</evidence>
<dbReference type="Pfam" id="PF03235">
    <property type="entry name" value="GmrSD_N"/>
    <property type="match status" value="1"/>
</dbReference>
<comment type="caution">
    <text evidence="4">The sequence shown here is derived from an EMBL/GenBank/DDBJ whole genome shotgun (WGS) entry which is preliminary data.</text>
</comment>
<feature type="domain" description="GmrSD restriction endonucleases N-terminal" evidence="1">
    <location>
        <begin position="11"/>
        <end position="240"/>
    </location>
</feature>
<dbReference type="PANTHER" id="PTHR35149:SF1">
    <property type="entry name" value="DUF5655 DOMAIN-CONTAINING PROTEIN"/>
    <property type="match status" value="1"/>
</dbReference>
<dbReference type="InterPro" id="IPR004919">
    <property type="entry name" value="GmrSD_N"/>
</dbReference>
<evidence type="ECO:0000313" key="4">
    <source>
        <dbReference type="EMBL" id="PFG34624.1"/>
    </source>
</evidence>
<dbReference type="InterPro" id="IPR040843">
    <property type="entry name" value="RAMA"/>
</dbReference>
<organism evidence="4 5">
    <name type="scientific">Sanguibacter antarcticus</name>
    <dbReference type="NCBI Taxonomy" id="372484"/>
    <lineage>
        <taxon>Bacteria</taxon>
        <taxon>Bacillati</taxon>
        <taxon>Actinomycetota</taxon>
        <taxon>Actinomycetes</taxon>
        <taxon>Micrococcales</taxon>
        <taxon>Sanguibacteraceae</taxon>
        <taxon>Sanguibacter</taxon>
    </lineage>
</organism>
<feature type="domain" description="RAMA" evidence="3">
    <location>
        <begin position="614"/>
        <end position="704"/>
    </location>
</feature>
<sequence>MDTAAHTPLVLFNHPQRLVVPLFQRAYVWDLAEQWIPLWRDITTIADRFVNGQMRSKPHFLGAVVLQQQLSTVGSMSTWTIIDGQQRMTTLQLLFDAVASALTEAGFELLRQRLELLTTNPVAFCTEPDDRFKVWPTNRDRAAFREVLSAEVPVEHSTLALKDSQIVKAHAFFVSQAGDWLTDEGDARLRAEALVNALTDGLQLVVITLGHEEDSQEIFETLNARGTPLTAADLIKNFVFQKLSQEGADTELAYRSDWQFFESDFWETSVSVGRVSMARSSLFLNQWLIAQTAEEISPRATFARFKRFVEHENREKMSELLPRIKRQAQMYRGWVERASQADAHLSTVELAVYRTQAIGSELIKPLLISLHDDHVNVPESARHRAIAAVESWLVRRSLLRLTSSDLGRIVAELVRIVQTVDAPDVGQSVEALLARLDSASTYWPGDAEIREDLKALPAYSRFKRAKLRMILQAVEDHGRGFTRDGGVKTGSRALRGDNLHIEHLLPQSWRASWPIADAEEGIHRESRVNRLGNLTLLTGALNTSISNGPWLGEKGKLAQLAAHDVLLMNQWVRHNGSAGWDEGLIDRRTLLVIDALLDTWVVPAGHTGEIRVRKPDSESVVEIEDLVKAGLLSVGDSLTPRSGSSSGELGFVGESGTIRVGDDSFESPSAAAKRVRGGSTNGWKFWSLADGRRLGDVREQYRSALVMAPAPATPPV</sequence>
<name>A0A2A9E6Z8_9MICO</name>
<dbReference type="PANTHER" id="PTHR35149">
    <property type="entry name" value="SLL5132 PROTEIN"/>
    <property type="match status" value="1"/>
</dbReference>
<evidence type="ECO:0000313" key="5">
    <source>
        <dbReference type="Proteomes" id="UP000225548"/>
    </source>
</evidence>
<dbReference type="Proteomes" id="UP000225548">
    <property type="component" value="Unassembled WGS sequence"/>
</dbReference>
<proteinExistence type="predicted"/>
<dbReference type="EMBL" id="PDJG01000001">
    <property type="protein sequence ID" value="PFG34624.1"/>
    <property type="molecule type" value="Genomic_DNA"/>
</dbReference>